<name>A0A510URZ7_ALIFS</name>
<proteinExistence type="predicted"/>
<gene>
    <name evidence="2" type="ORF">AFI02nite_40460</name>
</gene>
<dbReference type="RefSeq" id="WP_236797416.1">
    <property type="nucleotide sequence ID" value="NZ_BJTZ01000055.1"/>
</dbReference>
<protein>
    <recommendedName>
        <fullName evidence="4">Toxin co-regulated pilus biosynthesis protein Q C-terminal domain-containing protein</fullName>
    </recommendedName>
</protein>
<keyword evidence="1" id="KW-0732">Signal</keyword>
<dbReference type="Proteomes" id="UP000321787">
    <property type="component" value="Unassembled WGS sequence"/>
</dbReference>
<evidence type="ECO:0000313" key="2">
    <source>
        <dbReference type="EMBL" id="GEK16010.1"/>
    </source>
</evidence>
<evidence type="ECO:0000313" key="3">
    <source>
        <dbReference type="Proteomes" id="UP000321787"/>
    </source>
</evidence>
<sequence>MNKPTPYLFGLLLMTSVNVNAAPYLAEVDPLQVAVRTVWPPELTTVEDAVTWLIEPLGYELTTQYPAPSSAEEILNGPIPSGAKLHRTMPVLDAIQILIGTDNTILLDKKHRLLSAARGH</sequence>
<evidence type="ECO:0008006" key="4">
    <source>
        <dbReference type="Google" id="ProtNLM"/>
    </source>
</evidence>
<organism evidence="2 3">
    <name type="scientific">Aliivibrio fischeri</name>
    <name type="common">Vibrio fischeri</name>
    <dbReference type="NCBI Taxonomy" id="668"/>
    <lineage>
        <taxon>Bacteria</taxon>
        <taxon>Pseudomonadati</taxon>
        <taxon>Pseudomonadota</taxon>
        <taxon>Gammaproteobacteria</taxon>
        <taxon>Vibrionales</taxon>
        <taxon>Vibrionaceae</taxon>
        <taxon>Aliivibrio</taxon>
    </lineage>
</organism>
<dbReference type="EMBL" id="BJTZ01000055">
    <property type="protein sequence ID" value="GEK16010.1"/>
    <property type="molecule type" value="Genomic_DNA"/>
</dbReference>
<feature type="signal peptide" evidence="1">
    <location>
        <begin position="1"/>
        <end position="21"/>
    </location>
</feature>
<comment type="caution">
    <text evidence="2">The sequence shown here is derived from an EMBL/GenBank/DDBJ whole genome shotgun (WGS) entry which is preliminary data.</text>
</comment>
<dbReference type="AlphaFoldDB" id="A0A510URZ7"/>
<accession>A0A510URZ7</accession>
<feature type="chain" id="PRO_5022189759" description="Toxin co-regulated pilus biosynthesis protein Q C-terminal domain-containing protein" evidence="1">
    <location>
        <begin position="22"/>
        <end position="120"/>
    </location>
</feature>
<evidence type="ECO:0000256" key="1">
    <source>
        <dbReference type="SAM" id="SignalP"/>
    </source>
</evidence>
<reference evidence="2 3" key="1">
    <citation type="submission" date="2019-07" db="EMBL/GenBank/DDBJ databases">
        <title>Whole genome shotgun sequence of Aliivibrio fischeri NBRC 101058.</title>
        <authorList>
            <person name="Hosoyama A."/>
            <person name="Uohara A."/>
            <person name="Ohji S."/>
            <person name="Ichikawa N."/>
        </authorList>
    </citation>
    <scope>NUCLEOTIDE SEQUENCE [LARGE SCALE GENOMIC DNA]</scope>
    <source>
        <strain evidence="2 3">NBRC 101058</strain>
    </source>
</reference>